<name>A0A9N7TU04_PLEPL</name>
<sequence length="103" mass="11321">MVHIPSESGAISLYRAPSTGPTRNNFSCNFIQLPFAGLPDETNPFRVFEAIKNEGRPSTAYRQTDRSREHLVIIPVDELPPAGLSCPPQPTPPPISIILLPCR</sequence>
<dbReference type="AlphaFoldDB" id="A0A9N7TU04"/>
<comment type="caution">
    <text evidence="1">The sequence shown here is derived from an EMBL/GenBank/DDBJ whole genome shotgun (WGS) entry which is preliminary data.</text>
</comment>
<dbReference type="Proteomes" id="UP001153269">
    <property type="component" value="Unassembled WGS sequence"/>
</dbReference>
<organism evidence="1 2">
    <name type="scientific">Pleuronectes platessa</name>
    <name type="common">European plaice</name>
    <dbReference type="NCBI Taxonomy" id="8262"/>
    <lineage>
        <taxon>Eukaryota</taxon>
        <taxon>Metazoa</taxon>
        <taxon>Chordata</taxon>
        <taxon>Craniata</taxon>
        <taxon>Vertebrata</taxon>
        <taxon>Euteleostomi</taxon>
        <taxon>Actinopterygii</taxon>
        <taxon>Neopterygii</taxon>
        <taxon>Teleostei</taxon>
        <taxon>Neoteleostei</taxon>
        <taxon>Acanthomorphata</taxon>
        <taxon>Carangaria</taxon>
        <taxon>Pleuronectiformes</taxon>
        <taxon>Pleuronectoidei</taxon>
        <taxon>Pleuronectidae</taxon>
        <taxon>Pleuronectes</taxon>
    </lineage>
</organism>
<gene>
    <name evidence="1" type="ORF">PLEPLA_LOCUS5886</name>
</gene>
<dbReference type="EMBL" id="CADEAL010000302">
    <property type="protein sequence ID" value="CAB1418064.1"/>
    <property type="molecule type" value="Genomic_DNA"/>
</dbReference>
<keyword evidence="2" id="KW-1185">Reference proteome</keyword>
<accession>A0A9N7TU04</accession>
<reference evidence="1" key="1">
    <citation type="submission" date="2020-03" db="EMBL/GenBank/DDBJ databases">
        <authorList>
            <person name="Weist P."/>
        </authorList>
    </citation>
    <scope>NUCLEOTIDE SEQUENCE</scope>
</reference>
<proteinExistence type="predicted"/>
<evidence type="ECO:0000313" key="1">
    <source>
        <dbReference type="EMBL" id="CAB1418064.1"/>
    </source>
</evidence>
<evidence type="ECO:0000313" key="2">
    <source>
        <dbReference type="Proteomes" id="UP001153269"/>
    </source>
</evidence>
<protein>
    <submittedName>
        <fullName evidence="1">Uncharacterized protein</fullName>
    </submittedName>
</protein>